<dbReference type="Pfam" id="PF02743">
    <property type="entry name" value="dCache_1"/>
    <property type="match status" value="1"/>
</dbReference>
<dbReference type="EMBL" id="JACIIX010000001">
    <property type="protein sequence ID" value="MBB6208725.1"/>
    <property type="molecule type" value="Genomic_DNA"/>
</dbReference>
<reference evidence="15 16" key="1">
    <citation type="submission" date="2020-08" db="EMBL/GenBank/DDBJ databases">
        <title>Genomic Encyclopedia of Type Strains, Phase IV (KMG-IV): sequencing the most valuable type-strain genomes for metagenomic binning, comparative biology and taxonomic classification.</title>
        <authorList>
            <person name="Goeker M."/>
        </authorList>
    </citation>
    <scope>NUCLEOTIDE SEQUENCE [LARGE SCALE GENOMIC DNA]</scope>
    <source>
        <strain evidence="15 16">DSM 11590</strain>
    </source>
</reference>
<dbReference type="SUPFAM" id="SSF58104">
    <property type="entry name" value="Methyl-accepting chemotaxis protein (MCP) signaling domain"/>
    <property type="match status" value="1"/>
</dbReference>
<dbReference type="PROSITE" id="PS50111">
    <property type="entry name" value="CHEMOTAXIS_TRANSDUC_2"/>
    <property type="match status" value="1"/>
</dbReference>
<dbReference type="InterPro" id="IPR029151">
    <property type="entry name" value="Sensor-like_sf"/>
</dbReference>
<feature type="domain" description="Methyl-accepting transducer" evidence="12">
    <location>
        <begin position="378"/>
        <end position="621"/>
    </location>
</feature>
<dbReference type="AlphaFoldDB" id="A0A7X0DK96"/>
<evidence type="ECO:0000256" key="1">
    <source>
        <dbReference type="ARBA" id="ARBA00004429"/>
    </source>
</evidence>
<keyword evidence="8 10" id="KW-0807">Transducer</keyword>
<dbReference type="GO" id="GO:0006935">
    <property type="term" value="P:chemotaxis"/>
    <property type="evidence" value="ECO:0007669"/>
    <property type="project" value="UniProtKB-KW"/>
</dbReference>
<evidence type="ECO:0000256" key="9">
    <source>
        <dbReference type="ARBA" id="ARBA00029447"/>
    </source>
</evidence>
<dbReference type="Gene3D" id="3.30.450.20">
    <property type="entry name" value="PAS domain"/>
    <property type="match status" value="2"/>
</dbReference>
<dbReference type="SMART" id="SM00304">
    <property type="entry name" value="HAMP"/>
    <property type="match status" value="1"/>
</dbReference>
<evidence type="ECO:0000256" key="5">
    <source>
        <dbReference type="ARBA" id="ARBA00022692"/>
    </source>
</evidence>
<dbReference type="SUPFAM" id="SSF103190">
    <property type="entry name" value="Sensory domain-like"/>
    <property type="match status" value="1"/>
</dbReference>
<comment type="subcellular location">
    <subcellularLocation>
        <location evidence="1">Cell inner membrane</location>
        <topology evidence="1">Multi-pass membrane protein</topology>
    </subcellularLocation>
</comment>
<dbReference type="PANTHER" id="PTHR32089">
    <property type="entry name" value="METHYL-ACCEPTING CHEMOTAXIS PROTEIN MCPB"/>
    <property type="match status" value="1"/>
</dbReference>
<feature type="domain" description="T-SNARE coiled-coil homology" evidence="13">
    <location>
        <begin position="537"/>
        <end position="599"/>
    </location>
</feature>
<evidence type="ECO:0000256" key="3">
    <source>
        <dbReference type="ARBA" id="ARBA00022500"/>
    </source>
</evidence>
<dbReference type="PROSITE" id="PS50885">
    <property type="entry name" value="HAMP"/>
    <property type="match status" value="1"/>
</dbReference>
<evidence type="ECO:0000256" key="7">
    <source>
        <dbReference type="ARBA" id="ARBA00023136"/>
    </source>
</evidence>
<dbReference type="InterPro" id="IPR004089">
    <property type="entry name" value="MCPsignal_dom"/>
</dbReference>
<dbReference type="CDD" id="cd12912">
    <property type="entry name" value="PDC2_MCP_like"/>
    <property type="match status" value="1"/>
</dbReference>
<keyword evidence="16" id="KW-1185">Reference proteome</keyword>
<evidence type="ECO:0000259" key="12">
    <source>
        <dbReference type="PROSITE" id="PS50111"/>
    </source>
</evidence>
<evidence type="ECO:0000256" key="8">
    <source>
        <dbReference type="ARBA" id="ARBA00023224"/>
    </source>
</evidence>
<keyword evidence="7 11" id="KW-0472">Membrane</keyword>
<dbReference type="Gene3D" id="1.10.287.950">
    <property type="entry name" value="Methyl-accepting chemotaxis protein"/>
    <property type="match status" value="1"/>
</dbReference>
<dbReference type="InterPro" id="IPR000727">
    <property type="entry name" value="T_SNARE_dom"/>
</dbReference>
<dbReference type="Proteomes" id="UP000544872">
    <property type="component" value="Unassembled WGS sequence"/>
</dbReference>
<evidence type="ECO:0000256" key="2">
    <source>
        <dbReference type="ARBA" id="ARBA00022475"/>
    </source>
</evidence>
<keyword evidence="2" id="KW-1003">Cell membrane</keyword>
<evidence type="ECO:0000256" key="6">
    <source>
        <dbReference type="ARBA" id="ARBA00022989"/>
    </source>
</evidence>
<keyword evidence="6 11" id="KW-1133">Transmembrane helix</keyword>
<evidence type="ECO:0000256" key="11">
    <source>
        <dbReference type="SAM" id="Phobius"/>
    </source>
</evidence>
<evidence type="ECO:0000256" key="10">
    <source>
        <dbReference type="PROSITE-ProRule" id="PRU00284"/>
    </source>
</evidence>
<dbReference type="PROSITE" id="PS50192">
    <property type="entry name" value="T_SNARE"/>
    <property type="match status" value="1"/>
</dbReference>
<keyword evidence="3" id="KW-0145">Chemotaxis</keyword>
<dbReference type="InterPro" id="IPR003660">
    <property type="entry name" value="HAMP_dom"/>
</dbReference>
<dbReference type="GO" id="GO:0007165">
    <property type="term" value="P:signal transduction"/>
    <property type="evidence" value="ECO:0007669"/>
    <property type="project" value="UniProtKB-KW"/>
</dbReference>
<organism evidence="15 16">
    <name type="scientific">Novispirillum itersonii</name>
    <name type="common">Aquaspirillum itersonii</name>
    <dbReference type="NCBI Taxonomy" id="189"/>
    <lineage>
        <taxon>Bacteria</taxon>
        <taxon>Pseudomonadati</taxon>
        <taxon>Pseudomonadota</taxon>
        <taxon>Alphaproteobacteria</taxon>
        <taxon>Rhodospirillales</taxon>
        <taxon>Novispirillaceae</taxon>
        <taxon>Novispirillum</taxon>
    </lineage>
</organism>
<comment type="caution">
    <text evidence="15">The sequence shown here is derived from an EMBL/GenBank/DDBJ whole genome shotgun (WGS) entry which is preliminary data.</text>
</comment>
<dbReference type="CDD" id="cd12913">
    <property type="entry name" value="PDC1_MCP_like"/>
    <property type="match status" value="1"/>
</dbReference>
<dbReference type="CDD" id="cd06225">
    <property type="entry name" value="HAMP"/>
    <property type="match status" value="1"/>
</dbReference>
<dbReference type="SMART" id="SM00283">
    <property type="entry name" value="MA"/>
    <property type="match status" value="1"/>
</dbReference>
<feature type="transmembrane region" description="Helical" evidence="11">
    <location>
        <begin position="266"/>
        <end position="286"/>
    </location>
</feature>
<keyword evidence="5 11" id="KW-0812">Transmembrane</keyword>
<evidence type="ECO:0000313" key="16">
    <source>
        <dbReference type="Proteomes" id="UP000544872"/>
    </source>
</evidence>
<gene>
    <name evidence="15" type="ORF">FHS48_000106</name>
</gene>
<dbReference type="GO" id="GO:0005886">
    <property type="term" value="C:plasma membrane"/>
    <property type="evidence" value="ECO:0007669"/>
    <property type="project" value="UniProtKB-SubCell"/>
</dbReference>
<accession>A0A7X0DK96</accession>
<sequence length="641" mass="67437">MTRILLALSGLVVAVFLVFALYSDRYQHGLIEEAVEDDLKQVGGVSALSVSNWLNARIALIDQVAQTAVGQTDPARLTEMLSTPLLGATFEMDYIGFQADGAFLRAPPGQQPEGYDPRKRGWYQLARSAGKAVITAPYVSASTQQLTVTAAAPVMRGGALAGVAGGDFSIAGLVRMLSDIHLGQKGGALIVDAQGTILIHADKALINKPLKDLYPDLTPAVGPGMQQARGAGRDDLVMLVPVSLPGAQWSLLLSADREEAFAPLRAFRWSVVVACVLAALVMVAVMRQALMALVARPLLAMTTAMKRLAAGDLTTDVPCSDRTDEIGAMAGAVQVFRHNAQERDRLEAAQQAELEARERRTRQMEDLVQGFDREMVKVLETVTSAATELEATARVLSGTAERSAQDATTAAAATEEASVNVKSVAASSDHLATSISHIAERAGQSQTVADRARQAAERTDSTVQSLVEATARISQIIGLINDIASQTNLLALNATIEAARAGEAGKGFAVVANEVKSLANQTAKATGEIGAQITAIQTVSDEVVTAIREIAGVIGEIYALSGDISAAVAEQGEATREIAVNVAEAAKGTQDVSQSVISVTEGARETGDSAGQLLSAAAELARQSETMKAQVDTFFDRIRRL</sequence>
<feature type="domain" description="HAMP" evidence="14">
    <location>
        <begin position="292"/>
        <end position="345"/>
    </location>
</feature>
<protein>
    <submittedName>
        <fullName evidence="15">Methyl-accepting chemotaxis protein</fullName>
    </submittedName>
</protein>
<keyword evidence="4" id="KW-0997">Cell inner membrane</keyword>
<dbReference type="RefSeq" id="WP_260402275.1">
    <property type="nucleotide sequence ID" value="NZ_JACIIX010000001.1"/>
</dbReference>
<dbReference type="Pfam" id="PF00015">
    <property type="entry name" value="MCPsignal"/>
    <property type="match status" value="1"/>
</dbReference>
<evidence type="ECO:0000259" key="14">
    <source>
        <dbReference type="PROSITE" id="PS50885"/>
    </source>
</evidence>
<dbReference type="Pfam" id="PF00672">
    <property type="entry name" value="HAMP"/>
    <property type="match status" value="1"/>
</dbReference>
<evidence type="ECO:0000259" key="13">
    <source>
        <dbReference type="PROSITE" id="PS50192"/>
    </source>
</evidence>
<dbReference type="PANTHER" id="PTHR32089:SF112">
    <property type="entry name" value="LYSOZYME-LIKE PROTEIN-RELATED"/>
    <property type="match status" value="1"/>
</dbReference>
<proteinExistence type="inferred from homology"/>
<name>A0A7X0DK96_NOVIT</name>
<dbReference type="InterPro" id="IPR033479">
    <property type="entry name" value="dCache_1"/>
</dbReference>
<evidence type="ECO:0000256" key="4">
    <source>
        <dbReference type="ARBA" id="ARBA00022519"/>
    </source>
</evidence>
<evidence type="ECO:0000313" key="15">
    <source>
        <dbReference type="EMBL" id="MBB6208725.1"/>
    </source>
</evidence>
<comment type="similarity">
    <text evidence="9">Belongs to the methyl-accepting chemotaxis (MCP) protein family.</text>
</comment>
<dbReference type="Gene3D" id="1.10.8.500">
    <property type="entry name" value="HAMP domain in histidine kinase"/>
    <property type="match status" value="1"/>
</dbReference>